<feature type="compositionally biased region" description="Low complexity" evidence="1">
    <location>
        <begin position="29"/>
        <end position="43"/>
    </location>
</feature>
<feature type="chain" id="PRO_5039235617" evidence="2">
    <location>
        <begin position="25"/>
        <end position="446"/>
    </location>
</feature>
<evidence type="ECO:0000256" key="2">
    <source>
        <dbReference type="SAM" id="SignalP"/>
    </source>
</evidence>
<dbReference type="AlphaFoldDB" id="A0A7W4YL72"/>
<sequence>MESRTRKWLTRAIAAAAAATVAIGGMTACSSSGSSDTSSGKTTVNWWSWNPDDTQDKQWITAFEKEHPDITIKHRFIQYSDYVNAVRLAATSNSGPDVFGLQVGALTTQFAPLAVDLAPLAAKNIGADWKDQLLETQQLAVDGKQVGLPWMITGGGLLWYNKNILDQAGVQPPTTLAEWKDACAKITALGKTCFVQGAKDDWVNIDVYQSIVNQITPGTFYKAVLGKAKFDSADFVKAFDVWKQLFDDGIVQPGALGQTEYPDVSDIFSKGDAAMIALGTWNDDHMTKPTLASLAPTYGDQITSQVFVPVAFPDVVGGAKETGRLFGGPDVGWAISAKSKVKDAAFTLVQWLTSSKTAQTMIGKTLQTPALKSVPVDASELAAPDVQKPALEDQAKQITDLIGARQIQDADVQTALGQALSSVASGQMSSEDAAASVQKAIDAIAK</sequence>
<feature type="region of interest" description="Disordered" evidence="1">
    <location>
        <begin position="29"/>
        <end position="48"/>
    </location>
</feature>
<dbReference type="Gene3D" id="3.40.190.10">
    <property type="entry name" value="Periplasmic binding protein-like II"/>
    <property type="match status" value="2"/>
</dbReference>
<dbReference type="EMBL" id="JACHVP010000004">
    <property type="protein sequence ID" value="MBB2968765.1"/>
    <property type="molecule type" value="Genomic_DNA"/>
</dbReference>
<protein>
    <submittedName>
        <fullName evidence="3">Raffinose/stachyose/melibiose transport system substrate-binding protein</fullName>
    </submittedName>
</protein>
<name>A0A7W4YL72_LEIAQ</name>
<reference evidence="3 4" key="1">
    <citation type="submission" date="2020-08" db="EMBL/GenBank/DDBJ databases">
        <title>Sequencing the genomes of 1000 actinobacteria strains.</title>
        <authorList>
            <person name="Klenk H.-P."/>
        </authorList>
    </citation>
    <scope>NUCLEOTIDE SEQUENCE [LARGE SCALE GENOMIC DNA]</scope>
    <source>
        <strain evidence="3 4">DSM 20146</strain>
    </source>
</reference>
<accession>A0A7W4YL72</accession>
<dbReference type="SUPFAM" id="SSF53850">
    <property type="entry name" value="Periplasmic binding protein-like II"/>
    <property type="match status" value="1"/>
</dbReference>
<dbReference type="PANTHER" id="PTHR43649:SF12">
    <property type="entry name" value="DIACETYLCHITOBIOSE BINDING PROTEIN DASA"/>
    <property type="match status" value="1"/>
</dbReference>
<comment type="caution">
    <text evidence="3">The sequence shown here is derived from an EMBL/GenBank/DDBJ whole genome shotgun (WGS) entry which is preliminary data.</text>
</comment>
<keyword evidence="2" id="KW-0732">Signal</keyword>
<dbReference type="PROSITE" id="PS51257">
    <property type="entry name" value="PROKAR_LIPOPROTEIN"/>
    <property type="match status" value="1"/>
</dbReference>
<dbReference type="Pfam" id="PF01547">
    <property type="entry name" value="SBP_bac_1"/>
    <property type="match status" value="1"/>
</dbReference>
<dbReference type="PANTHER" id="PTHR43649">
    <property type="entry name" value="ARABINOSE-BINDING PROTEIN-RELATED"/>
    <property type="match status" value="1"/>
</dbReference>
<dbReference type="InterPro" id="IPR006059">
    <property type="entry name" value="SBP"/>
</dbReference>
<evidence type="ECO:0000313" key="4">
    <source>
        <dbReference type="Proteomes" id="UP000538196"/>
    </source>
</evidence>
<dbReference type="RefSeq" id="WP_021765366.1">
    <property type="nucleotide sequence ID" value="NZ_JACHVP010000004.1"/>
</dbReference>
<evidence type="ECO:0000256" key="1">
    <source>
        <dbReference type="SAM" id="MobiDB-lite"/>
    </source>
</evidence>
<keyword evidence="4" id="KW-1185">Reference proteome</keyword>
<proteinExistence type="predicted"/>
<evidence type="ECO:0000313" key="3">
    <source>
        <dbReference type="EMBL" id="MBB2968765.1"/>
    </source>
</evidence>
<dbReference type="Proteomes" id="UP000538196">
    <property type="component" value="Unassembled WGS sequence"/>
</dbReference>
<feature type="signal peptide" evidence="2">
    <location>
        <begin position="1"/>
        <end position="24"/>
    </location>
</feature>
<dbReference type="InterPro" id="IPR050490">
    <property type="entry name" value="Bact_solute-bd_prot1"/>
</dbReference>
<gene>
    <name evidence="3" type="ORF">FHX33_003541</name>
</gene>
<organism evidence="3 4">
    <name type="scientific">Leifsonia aquatica</name>
    <name type="common">Corynebacterium aquaticum</name>
    <dbReference type="NCBI Taxonomy" id="144185"/>
    <lineage>
        <taxon>Bacteria</taxon>
        <taxon>Bacillati</taxon>
        <taxon>Actinomycetota</taxon>
        <taxon>Actinomycetes</taxon>
        <taxon>Micrococcales</taxon>
        <taxon>Microbacteriaceae</taxon>
        <taxon>Leifsonia</taxon>
    </lineage>
</organism>